<dbReference type="AlphaFoldDB" id="A0A5E7AKD7"/>
<sequence>MQKVDDPFGGLTLAVVFARGAADAQGLLDPAAASLEGAPGKHVVEHTHAFEQGDVLKGAGNAAHRHLLRAHAPVLLPGKADAPLLGLVHAVDHIQQ</sequence>
<accession>A0A5E7AKD7</accession>
<evidence type="ECO:0000313" key="2">
    <source>
        <dbReference type="Proteomes" id="UP000326437"/>
    </source>
</evidence>
<gene>
    <name evidence="1" type="ORF">PS685_05348</name>
</gene>
<reference evidence="1 2" key="1">
    <citation type="submission" date="2019-09" db="EMBL/GenBank/DDBJ databases">
        <authorList>
            <person name="Chandra G."/>
            <person name="Truman W A."/>
        </authorList>
    </citation>
    <scope>NUCLEOTIDE SEQUENCE [LARGE SCALE GENOMIC DNA]</scope>
    <source>
        <strain evidence="1">PS685</strain>
    </source>
</reference>
<proteinExistence type="predicted"/>
<dbReference type="Proteomes" id="UP000326437">
    <property type="component" value="Unassembled WGS sequence"/>
</dbReference>
<evidence type="ECO:0000313" key="1">
    <source>
        <dbReference type="EMBL" id="VVN76987.1"/>
    </source>
</evidence>
<name>A0A5E7AKD7_PSEFL</name>
<dbReference type="EMBL" id="CABVHO010000433">
    <property type="protein sequence ID" value="VVN76987.1"/>
    <property type="molecule type" value="Genomic_DNA"/>
</dbReference>
<protein>
    <submittedName>
        <fullName evidence="1">Uncharacterized protein</fullName>
    </submittedName>
</protein>
<organism evidence="1 2">
    <name type="scientific">Pseudomonas fluorescens</name>
    <dbReference type="NCBI Taxonomy" id="294"/>
    <lineage>
        <taxon>Bacteria</taxon>
        <taxon>Pseudomonadati</taxon>
        <taxon>Pseudomonadota</taxon>
        <taxon>Gammaproteobacteria</taxon>
        <taxon>Pseudomonadales</taxon>
        <taxon>Pseudomonadaceae</taxon>
        <taxon>Pseudomonas</taxon>
    </lineage>
</organism>